<reference evidence="4 5" key="1">
    <citation type="journal article" date="2012" name="Science">
        <title>Ecological populations of bacteria act as socially cohesive units of antibiotic production and resistance.</title>
        <authorList>
            <person name="Cordero O.X."/>
            <person name="Wildschutte H."/>
            <person name="Kirkup B."/>
            <person name="Proehl S."/>
            <person name="Ngo L."/>
            <person name="Hussain F."/>
            <person name="Le Roux F."/>
            <person name="Mincer T."/>
            <person name="Polz M.F."/>
        </authorList>
    </citation>
    <scope>NUCLEOTIDE SEQUENCE [LARGE SCALE GENOMIC DNA]</scope>
    <source>
        <strain evidence="4 5">FF-238</strain>
    </source>
</reference>
<dbReference type="Proteomes" id="UP000094165">
    <property type="component" value="Unassembled WGS sequence"/>
</dbReference>
<comment type="caution">
    <text evidence="4">The sequence shown here is derived from an EMBL/GenBank/DDBJ whole genome shotgun (WGS) entry which is preliminary data.</text>
</comment>
<dbReference type="EMBL" id="AJYW02000313">
    <property type="protein sequence ID" value="OEE69490.1"/>
    <property type="molecule type" value="Genomic_DNA"/>
</dbReference>
<dbReference type="Gene3D" id="1.10.530.10">
    <property type="match status" value="1"/>
</dbReference>
<dbReference type="InterPro" id="IPR002901">
    <property type="entry name" value="MGlyc_endo_b_GlcNAc-like_dom"/>
</dbReference>
<evidence type="ECO:0000259" key="3">
    <source>
        <dbReference type="Pfam" id="PF01832"/>
    </source>
</evidence>
<protein>
    <submittedName>
        <fullName evidence="4">Glucosaminidase</fullName>
    </submittedName>
</protein>
<organism evidence="4 5">
    <name type="scientific">Vibrio genomosp. F6 str. FF-238</name>
    <dbReference type="NCBI Taxonomy" id="1191298"/>
    <lineage>
        <taxon>Bacteria</taxon>
        <taxon>Pseudomonadati</taxon>
        <taxon>Pseudomonadota</taxon>
        <taxon>Gammaproteobacteria</taxon>
        <taxon>Vibrionales</taxon>
        <taxon>Vibrionaceae</taxon>
        <taxon>Vibrio</taxon>
    </lineage>
</organism>
<feature type="signal peptide" evidence="2">
    <location>
        <begin position="1"/>
        <end position="21"/>
    </location>
</feature>
<feature type="domain" description="Mannosyl-glycoprotein endo-beta-N-acetylglucosamidase-like" evidence="3">
    <location>
        <begin position="135"/>
        <end position="271"/>
    </location>
</feature>
<evidence type="ECO:0000256" key="2">
    <source>
        <dbReference type="SAM" id="SignalP"/>
    </source>
</evidence>
<keyword evidence="5" id="KW-1185">Reference proteome</keyword>
<accession>A0A1E5CM99</accession>
<dbReference type="InterPro" id="IPR053195">
    <property type="entry name" value="Bax-like"/>
</dbReference>
<proteinExistence type="predicted"/>
<dbReference type="PROSITE" id="PS51257">
    <property type="entry name" value="PROKAR_LIPOPROTEIN"/>
    <property type="match status" value="1"/>
</dbReference>
<evidence type="ECO:0000256" key="1">
    <source>
        <dbReference type="SAM" id="Coils"/>
    </source>
</evidence>
<dbReference type="AlphaFoldDB" id="A0A1E5CM99"/>
<dbReference type="PANTHER" id="PTHR40572:SF1">
    <property type="entry name" value="PROTEIN BAX"/>
    <property type="match status" value="1"/>
</dbReference>
<dbReference type="GO" id="GO:0004040">
    <property type="term" value="F:amidase activity"/>
    <property type="evidence" value="ECO:0007669"/>
    <property type="project" value="InterPro"/>
</dbReference>
<feature type="coiled-coil region" evidence="1">
    <location>
        <begin position="18"/>
        <end position="45"/>
    </location>
</feature>
<dbReference type="Pfam" id="PF01832">
    <property type="entry name" value="Glucosaminidase"/>
    <property type="match status" value="1"/>
</dbReference>
<name>A0A1E5CM99_9VIBR</name>
<keyword evidence="1" id="KW-0175">Coiled coil</keyword>
<evidence type="ECO:0000313" key="5">
    <source>
        <dbReference type="Proteomes" id="UP000094165"/>
    </source>
</evidence>
<evidence type="ECO:0000313" key="4">
    <source>
        <dbReference type="EMBL" id="OEE69490.1"/>
    </source>
</evidence>
<sequence>MRKKIGLAAVSLIAGCSLFIAQQNRVEVEEQKAQAERANKNSKSDISLSYLPSGLPDFAALSNAKEKKEAFFDFMRPGVMLENNRIEKERTFLTTLEKSVAEGEVDSEQLDYAQRLGKLYSYPVTESSVNQKWLDEMLHRVNVLPEALVLTQAANESAWGTSRFATSANNFFGQWCYTKGCGVVPLKRSGEATHEVAKFSSVQESIHRYFMNVNRNAAYKELRIIRADRLEKGENLLSEQTATALTNGLLKYSERGQSYVDDLQAIIRHNKSFWSQ</sequence>
<dbReference type="PANTHER" id="PTHR40572">
    <property type="entry name" value="PROTEIN BAX"/>
    <property type="match status" value="1"/>
</dbReference>
<gene>
    <name evidence="4" type="ORF">A130_09395</name>
</gene>
<keyword evidence="2" id="KW-0732">Signal</keyword>
<feature type="chain" id="PRO_5009172970" evidence="2">
    <location>
        <begin position="22"/>
        <end position="276"/>
    </location>
</feature>
<dbReference type="RefSeq" id="WP_017051544.1">
    <property type="nucleotide sequence ID" value="NZ_AJYW02000313.1"/>
</dbReference>